<reference evidence="8" key="1">
    <citation type="submission" date="2023-03" db="EMBL/GenBank/DDBJ databases">
        <title>Massive genome expansion in bonnet fungi (Mycena s.s.) driven by repeated elements and novel gene families across ecological guilds.</title>
        <authorList>
            <consortium name="Lawrence Berkeley National Laboratory"/>
            <person name="Harder C.B."/>
            <person name="Miyauchi S."/>
            <person name="Viragh M."/>
            <person name="Kuo A."/>
            <person name="Thoen E."/>
            <person name="Andreopoulos B."/>
            <person name="Lu D."/>
            <person name="Skrede I."/>
            <person name="Drula E."/>
            <person name="Henrissat B."/>
            <person name="Morin E."/>
            <person name="Kohler A."/>
            <person name="Barry K."/>
            <person name="LaButti K."/>
            <person name="Morin E."/>
            <person name="Salamov A."/>
            <person name="Lipzen A."/>
            <person name="Mereny Z."/>
            <person name="Hegedus B."/>
            <person name="Baldrian P."/>
            <person name="Stursova M."/>
            <person name="Weitz H."/>
            <person name="Taylor A."/>
            <person name="Grigoriev I.V."/>
            <person name="Nagy L.G."/>
            <person name="Martin F."/>
            <person name="Kauserud H."/>
        </authorList>
    </citation>
    <scope>NUCLEOTIDE SEQUENCE</scope>
    <source>
        <strain evidence="8">CBHHK067</strain>
    </source>
</reference>
<gene>
    <name evidence="8" type="ORF">B0H17DRAFT_1031867</name>
</gene>
<evidence type="ECO:0000313" key="8">
    <source>
        <dbReference type="EMBL" id="KAJ7708175.1"/>
    </source>
</evidence>
<dbReference type="EMBL" id="JARKIE010000004">
    <property type="protein sequence ID" value="KAJ7708175.1"/>
    <property type="molecule type" value="Genomic_DNA"/>
</dbReference>
<dbReference type="Pfam" id="PF05730">
    <property type="entry name" value="CFEM"/>
    <property type="match status" value="1"/>
</dbReference>
<name>A0AAD7MAT1_MYCRO</name>
<keyword evidence="5" id="KW-1133">Transmembrane helix</keyword>
<dbReference type="PROSITE" id="PS52012">
    <property type="entry name" value="CFEM"/>
    <property type="match status" value="1"/>
</dbReference>
<keyword evidence="3 6" id="KW-0732">Signal</keyword>
<evidence type="ECO:0000256" key="2">
    <source>
        <dbReference type="ARBA" id="ARBA00022525"/>
    </source>
</evidence>
<comment type="caution">
    <text evidence="8">The sequence shown here is derived from an EMBL/GenBank/DDBJ whole genome shotgun (WGS) entry which is preliminary data.</text>
</comment>
<keyword evidence="5" id="KW-0812">Transmembrane</keyword>
<evidence type="ECO:0000256" key="4">
    <source>
        <dbReference type="ARBA" id="ARBA00023157"/>
    </source>
</evidence>
<keyword evidence="5" id="KW-0472">Membrane</keyword>
<feature type="domain" description="CFEM" evidence="7">
    <location>
        <begin position="14"/>
        <end position="125"/>
    </location>
</feature>
<dbReference type="InterPro" id="IPR008427">
    <property type="entry name" value="Extracellular_membr_CFEM_dom"/>
</dbReference>
<evidence type="ECO:0000313" key="9">
    <source>
        <dbReference type="Proteomes" id="UP001221757"/>
    </source>
</evidence>
<evidence type="ECO:0000259" key="7">
    <source>
        <dbReference type="PROSITE" id="PS52012"/>
    </source>
</evidence>
<evidence type="ECO:0000256" key="1">
    <source>
        <dbReference type="ARBA" id="ARBA00004613"/>
    </source>
</evidence>
<keyword evidence="9" id="KW-1185">Reference proteome</keyword>
<feature type="transmembrane region" description="Helical" evidence="5">
    <location>
        <begin position="143"/>
        <end position="166"/>
    </location>
</feature>
<sequence length="167" mass="16991">MVFWNILFVLSTALLVASQSSTPTPTESGVVLPSGTAGLDPCMETCFETAAAANSCALDDVHCVCASAQLQADLTQCLDAECSAFASPQAQGLLIQLCNKVQVVATGSAIPGHLSLSSAVPTSTNGPPNVPVQNQKSGASASVLVHAYLGTIVIATSIVGSLVWGWM</sequence>
<accession>A0AAD7MAT1</accession>
<feature type="signal peptide" evidence="6">
    <location>
        <begin position="1"/>
        <end position="18"/>
    </location>
</feature>
<keyword evidence="4" id="KW-1015">Disulfide bond</keyword>
<dbReference type="GO" id="GO:0005576">
    <property type="term" value="C:extracellular region"/>
    <property type="evidence" value="ECO:0007669"/>
    <property type="project" value="UniProtKB-SubCell"/>
</dbReference>
<evidence type="ECO:0000256" key="6">
    <source>
        <dbReference type="SAM" id="SignalP"/>
    </source>
</evidence>
<evidence type="ECO:0000256" key="3">
    <source>
        <dbReference type="ARBA" id="ARBA00022729"/>
    </source>
</evidence>
<protein>
    <recommendedName>
        <fullName evidence="7">CFEM domain-containing protein</fullName>
    </recommendedName>
</protein>
<organism evidence="8 9">
    <name type="scientific">Mycena rosella</name>
    <name type="common">Pink bonnet</name>
    <name type="synonym">Agaricus rosellus</name>
    <dbReference type="NCBI Taxonomy" id="1033263"/>
    <lineage>
        <taxon>Eukaryota</taxon>
        <taxon>Fungi</taxon>
        <taxon>Dikarya</taxon>
        <taxon>Basidiomycota</taxon>
        <taxon>Agaricomycotina</taxon>
        <taxon>Agaricomycetes</taxon>
        <taxon>Agaricomycetidae</taxon>
        <taxon>Agaricales</taxon>
        <taxon>Marasmiineae</taxon>
        <taxon>Mycenaceae</taxon>
        <taxon>Mycena</taxon>
    </lineage>
</organism>
<feature type="chain" id="PRO_5042264220" description="CFEM domain-containing protein" evidence="6">
    <location>
        <begin position="19"/>
        <end position="167"/>
    </location>
</feature>
<comment type="subcellular location">
    <subcellularLocation>
        <location evidence="1">Secreted</location>
    </subcellularLocation>
</comment>
<dbReference type="Proteomes" id="UP001221757">
    <property type="component" value="Unassembled WGS sequence"/>
</dbReference>
<keyword evidence="2" id="KW-0964">Secreted</keyword>
<dbReference type="AlphaFoldDB" id="A0AAD7MAT1"/>
<proteinExistence type="predicted"/>
<evidence type="ECO:0000256" key="5">
    <source>
        <dbReference type="SAM" id="Phobius"/>
    </source>
</evidence>